<dbReference type="PANTHER" id="PTHR38477">
    <property type="entry name" value="HYPOTHETICAL EXPORTED PROTEIN"/>
    <property type="match status" value="1"/>
</dbReference>
<name>A0A059G625_9PROT</name>
<dbReference type="Proteomes" id="UP000024942">
    <property type="component" value="Unassembled WGS sequence"/>
</dbReference>
<proteinExistence type="predicted"/>
<evidence type="ECO:0000313" key="2">
    <source>
        <dbReference type="EMBL" id="KDA02189.1"/>
    </source>
</evidence>
<feature type="chain" id="PRO_5001578543" description="YkuD domain-containing protein" evidence="1">
    <location>
        <begin position="21"/>
        <end position="195"/>
    </location>
</feature>
<evidence type="ECO:0008006" key="4">
    <source>
        <dbReference type="Google" id="ProtNLM"/>
    </source>
</evidence>
<comment type="caution">
    <text evidence="2">The sequence shown here is derived from an EMBL/GenBank/DDBJ whole genome shotgun (WGS) entry which is preliminary data.</text>
</comment>
<dbReference type="OrthoDB" id="9815195at2"/>
<keyword evidence="3" id="KW-1185">Reference proteome</keyword>
<dbReference type="EMBL" id="ARYL01000016">
    <property type="protein sequence ID" value="KDA02189.1"/>
    <property type="molecule type" value="Genomic_DNA"/>
</dbReference>
<gene>
    <name evidence="2" type="ORF">HOC_11518</name>
</gene>
<dbReference type="STRING" id="1280953.HOC_11518"/>
<evidence type="ECO:0000313" key="3">
    <source>
        <dbReference type="Proteomes" id="UP000024942"/>
    </source>
</evidence>
<keyword evidence="1" id="KW-0732">Signal</keyword>
<dbReference type="PATRIC" id="fig|1280953.3.peg.2322"/>
<dbReference type="AlphaFoldDB" id="A0A059G625"/>
<dbReference type="PANTHER" id="PTHR38477:SF1">
    <property type="entry name" value="MUREIN L,D-TRANSPEPTIDASE CATALYTIC DOMAIN FAMILY PROTEIN"/>
    <property type="match status" value="1"/>
</dbReference>
<dbReference type="RefSeq" id="WP_051624801.1">
    <property type="nucleotide sequence ID" value="NZ_ARYL01000016.1"/>
</dbReference>
<organism evidence="2 3">
    <name type="scientific">Hyphomonas oceanitis SCH89</name>
    <dbReference type="NCBI Taxonomy" id="1280953"/>
    <lineage>
        <taxon>Bacteria</taxon>
        <taxon>Pseudomonadati</taxon>
        <taxon>Pseudomonadota</taxon>
        <taxon>Alphaproteobacteria</taxon>
        <taxon>Hyphomonadales</taxon>
        <taxon>Hyphomonadaceae</taxon>
        <taxon>Hyphomonas</taxon>
    </lineage>
</organism>
<evidence type="ECO:0000256" key="1">
    <source>
        <dbReference type="SAM" id="SignalP"/>
    </source>
</evidence>
<feature type="signal peptide" evidence="1">
    <location>
        <begin position="1"/>
        <end position="20"/>
    </location>
</feature>
<reference evidence="2 3" key="1">
    <citation type="journal article" date="2014" name="Antonie Van Leeuwenhoek">
        <title>Hyphomonas beringensis sp. nov. and Hyphomonas chukchiensis sp. nov., isolated from surface seawater of the Bering Sea and Chukchi Sea.</title>
        <authorList>
            <person name="Li C."/>
            <person name="Lai Q."/>
            <person name="Li G."/>
            <person name="Dong C."/>
            <person name="Wang J."/>
            <person name="Liao Y."/>
            <person name="Shao Z."/>
        </authorList>
    </citation>
    <scope>NUCLEOTIDE SEQUENCE [LARGE SCALE GENOMIC DNA]</scope>
    <source>
        <strain evidence="2 3">SCH89</strain>
    </source>
</reference>
<dbReference type="eggNOG" id="COG1376">
    <property type="taxonomic scope" value="Bacteria"/>
</dbReference>
<accession>A0A059G625</accession>
<sequence>MIRSLSALAFFAFTALGAQAVTLDPQGQIRPELLGQALAAQESNKADLRDTGRLVIVDYSQHSREARLYVVNLQTGDVAAFRAAHGKGSDADHDGYLDSFSNVSGSSASPQGAFATAEEYVGQHGRSLRLDGLDATNSASRDRAIVVHAADYAEPEFLAQHGKLGRSNGCIVFSKADLKTFLADVPEGSLLFVGK</sequence>
<protein>
    <recommendedName>
        <fullName evidence="4">YkuD domain-containing protein</fullName>
    </recommendedName>
</protein>
<dbReference type="Pfam" id="PF13645">
    <property type="entry name" value="YkuD_2"/>
    <property type="match status" value="1"/>
</dbReference>
<dbReference type="InterPro" id="IPR032676">
    <property type="entry name" value="YkuD_2"/>
</dbReference>